<reference evidence="2" key="1">
    <citation type="submission" date="2023-07" db="EMBL/GenBank/DDBJ databases">
        <title>Dyadobacter sp. nov 'subterranea' isolated from contaminted grondwater.</title>
        <authorList>
            <person name="Szabo I."/>
            <person name="Al-Omari J."/>
            <person name="Szerdahelyi S.G."/>
            <person name="Rado J."/>
        </authorList>
    </citation>
    <scope>NUCLEOTIDE SEQUENCE [LARGE SCALE GENOMIC DNA]</scope>
    <source>
        <strain evidence="2">UP-52</strain>
    </source>
</reference>
<comment type="caution">
    <text evidence="1">The sequence shown here is derived from an EMBL/GenBank/DDBJ whole genome shotgun (WGS) entry which is preliminary data.</text>
</comment>
<organism evidence="1 2">
    <name type="scientific">Dyadobacter subterraneus</name>
    <dbReference type="NCBI Taxonomy" id="2773304"/>
    <lineage>
        <taxon>Bacteria</taxon>
        <taxon>Pseudomonadati</taxon>
        <taxon>Bacteroidota</taxon>
        <taxon>Cytophagia</taxon>
        <taxon>Cytophagales</taxon>
        <taxon>Spirosomataceae</taxon>
        <taxon>Dyadobacter</taxon>
    </lineage>
</organism>
<dbReference type="RefSeq" id="WP_194121013.1">
    <property type="nucleotide sequence ID" value="NZ_JACYGY010000001.1"/>
</dbReference>
<protein>
    <submittedName>
        <fullName evidence="1">Uncharacterized protein</fullName>
    </submittedName>
</protein>
<accession>A0ABR9WBH5</accession>
<keyword evidence="2" id="KW-1185">Reference proteome</keyword>
<sequence>MSRYLSNEATAEELTVFLQLLKQGRLDETFNRIVDEEISSDADDTNEAD</sequence>
<evidence type="ECO:0000313" key="1">
    <source>
        <dbReference type="EMBL" id="MBE9462839.1"/>
    </source>
</evidence>
<gene>
    <name evidence="1" type="ORF">IEE83_13210</name>
</gene>
<dbReference type="Proteomes" id="UP000634134">
    <property type="component" value="Unassembled WGS sequence"/>
</dbReference>
<name>A0ABR9WBH5_9BACT</name>
<proteinExistence type="predicted"/>
<dbReference type="EMBL" id="JACYGY010000001">
    <property type="protein sequence ID" value="MBE9462839.1"/>
    <property type="molecule type" value="Genomic_DNA"/>
</dbReference>
<evidence type="ECO:0000313" key="2">
    <source>
        <dbReference type="Proteomes" id="UP000634134"/>
    </source>
</evidence>